<dbReference type="Proteomes" id="UP000479335">
    <property type="component" value="Unassembled WGS sequence"/>
</dbReference>
<proteinExistence type="predicted"/>
<dbReference type="AlphaFoldDB" id="A0A6L8K8D8"/>
<accession>A0A6L8K8D8</accession>
<reference evidence="1 2" key="1">
    <citation type="submission" date="2019-12" db="EMBL/GenBank/DDBJ databases">
        <title>Novel species isolated from a subtropical stream in China.</title>
        <authorList>
            <person name="Lu H."/>
        </authorList>
    </citation>
    <scope>NUCLEOTIDE SEQUENCE [LARGE SCALE GENOMIC DNA]</scope>
    <source>
        <strain evidence="1 2">FT135W</strain>
    </source>
</reference>
<gene>
    <name evidence="1" type="ORF">GTP46_13805</name>
</gene>
<name>A0A6L8K8D8_9BURK</name>
<protein>
    <submittedName>
        <fullName evidence="1">Uncharacterized protein</fullName>
    </submittedName>
</protein>
<organism evidence="1 2">
    <name type="scientific">Duganella flavida</name>
    <dbReference type="NCBI Taxonomy" id="2692175"/>
    <lineage>
        <taxon>Bacteria</taxon>
        <taxon>Pseudomonadati</taxon>
        <taxon>Pseudomonadota</taxon>
        <taxon>Betaproteobacteria</taxon>
        <taxon>Burkholderiales</taxon>
        <taxon>Oxalobacteraceae</taxon>
        <taxon>Telluria group</taxon>
        <taxon>Duganella</taxon>
    </lineage>
</organism>
<dbReference type="EMBL" id="WWCN01000008">
    <property type="protein sequence ID" value="MYM23723.1"/>
    <property type="molecule type" value="Genomic_DNA"/>
</dbReference>
<keyword evidence="2" id="KW-1185">Reference proteome</keyword>
<sequence length="265" mass="30764">MKDQVLRRFFDEEFPIFIIVLVLFRYFVLIKTDQEPMEHEFDPDASIPFRTYIPQQIWDEYYFALGKFMHCYGRAEGSLSATIRVFVGDRVTPRHPDGYFVVDAVLSSFRLSAAQDTIKRLLRVTKARSEVQEAAQQILSKFSEIQFLRDKIAHYGATPDMRNKDRWFSTGTTMVNEYDKMELIYFKPQMLLDMADDLHLIPDLLNYVISYDPADTLTPDSPRAMVMVGDFGFWKSNSNELKREGPKHYKAKSVASVKAAKPAKK</sequence>
<evidence type="ECO:0000313" key="1">
    <source>
        <dbReference type="EMBL" id="MYM23723.1"/>
    </source>
</evidence>
<evidence type="ECO:0000313" key="2">
    <source>
        <dbReference type="Proteomes" id="UP000479335"/>
    </source>
</evidence>
<dbReference type="RefSeq" id="WP_161007219.1">
    <property type="nucleotide sequence ID" value="NZ_WWCN01000008.1"/>
</dbReference>
<comment type="caution">
    <text evidence="1">The sequence shown here is derived from an EMBL/GenBank/DDBJ whole genome shotgun (WGS) entry which is preliminary data.</text>
</comment>